<dbReference type="InterPro" id="IPR002293">
    <property type="entry name" value="AA/rel_permease1"/>
</dbReference>
<proteinExistence type="predicted"/>
<dbReference type="GO" id="GO:0022857">
    <property type="term" value="F:transmembrane transporter activity"/>
    <property type="evidence" value="ECO:0007669"/>
    <property type="project" value="InterPro"/>
</dbReference>
<dbReference type="Gene3D" id="1.20.1740.10">
    <property type="entry name" value="Amino acid/polyamine transporter I"/>
    <property type="match status" value="1"/>
</dbReference>
<feature type="transmembrane region" description="Helical" evidence="6">
    <location>
        <begin position="392"/>
        <end position="409"/>
    </location>
</feature>
<dbReference type="GO" id="GO:0005886">
    <property type="term" value="C:plasma membrane"/>
    <property type="evidence" value="ECO:0007669"/>
    <property type="project" value="UniProtKB-SubCell"/>
</dbReference>
<dbReference type="EMBL" id="MUJK01000001">
    <property type="protein sequence ID" value="POF43770.1"/>
    <property type="molecule type" value="Genomic_DNA"/>
</dbReference>
<dbReference type="PANTHER" id="PTHR42770:SF16">
    <property type="entry name" value="AMINO ACID PERMEASE"/>
    <property type="match status" value="1"/>
</dbReference>
<sequence>MKNNTGNVELKRSLKLRDLVVYGMVFMIPIAPMAIYGYIVSDSKGMATLAYLIGMIAMLFTALSYARMSEACPKAGSVYAYASHAIGPRIGFMVGWIVLLDYILIPALCYVVAAIALEGVTAISKWIWLVAFIAFNTAINIRGIQLTARVNNVFAIVLVAVLIWFVTAGLYMVFSGSLGHPSTLPLYNPETFSPSLVMSAVSIAALSFLGFDAISTLAEESSGNAKDVGRATVIVLFLMGGLFILQTWVAGMAWPDFGSLGADKDNAFYLIANAVGGPLLKTACAVATAVSWGFSCALVAQTAISRILLNMARDGKLPSALARLHPRYQTPFISTLFVGAVSLVVSVCFISDVSALTSLVNFGALTAFFVLHLCVLNQFMVRTPSRRWFKDGVVPVLGLLIIGYIWFSLDTHAKSMGLVWVVVGVIYLCILGRRARTLQFT</sequence>
<evidence type="ECO:0000256" key="2">
    <source>
        <dbReference type="ARBA" id="ARBA00022475"/>
    </source>
</evidence>
<reference evidence="8" key="1">
    <citation type="submission" date="2017-02" db="EMBL/GenBank/DDBJ databases">
        <authorList>
            <person name="Furmanczyk E.M."/>
        </authorList>
    </citation>
    <scope>NUCLEOTIDE SEQUENCE [LARGE SCALE GENOMIC DNA]</scope>
    <source>
        <strain evidence="8">AP3_22</strain>
    </source>
</reference>
<feature type="transmembrane region" description="Helical" evidence="6">
    <location>
        <begin position="45"/>
        <end position="66"/>
    </location>
</feature>
<feature type="transmembrane region" description="Helical" evidence="6">
    <location>
        <begin position="20"/>
        <end position="39"/>
    </location>
</feature>
<dbReference type="PIRSF" id="PIRSF006060">
    <property type="entry name" value="AA_transporter"/>
    <property type="match status" value="1"/>
</dbReference>
<feature type="transmembrane region" description="Helical" evidence="6">
    <location>
        <begin position="153"/>
        <end position="174"/>
    </location>
</feature>
<evidence type="ECO:0000256" key="4">
    <source>
        <dbReference type="ARBA" id="ARBA00022989"/>
    </source>
</evidence>
<feature type="transmembrane region" description="Helical" evidence="6">
    <location>
        <begin position="231"/>
        <end position="254"/>
    </location>
</feature>
<comment type="subcellular location">
    <subcellularLocation>
        <location evidence="1">Cell membrane</location>
        <topology evidence="1">Multi-pass membrane protein</topology>
    </subcellularLocation>
</comment>
<protein>
    <submittedName>
        <fullName evidence="7">Porin</fullName>
    </submittedName>
</protein>
<keyword evidence="4 6" id="KW-1133">Transmembrane helix</keyword>
<dbReference type="RefSeq" id="WP_103393392.1">
    <property type="nucleotide sequence ID" value="NZ_MUJK01000001.1"/>
</dbReference>
<name>A0A2S3VV14_9PSED</name>
<organism evidence="7 8">
    <name type="scientific">Pseudomonas laurylsulfativorans</name>
    <dbReference type="NCBI Taxonomy" id="1943631"/>
    <lineage>
        <taxon>Bacteria</taxon>
        <taxon>Pseudomonadati</taxon>
        <taxon>Pseudomonadota</taxon>
        <taxon>Gammaproteobacteria</taxon>
        <taxon>Pseudomonadales</taxon>
        <taxon>Pseudomonadaceae</taxon>
        <taxon>Pseudomonas</taxon>
    </lineage>
</organism>
<gene>
    <name evidence="7" type="ORF">B0D71_02860</name>
</gene>
<evidence type="ECO:0000256" key="6">
    <source>
        <dbReference type="SAM" id="Phobius"/>
    </source>
</evidence>
<evidence type="ECO:0000256" key="1">
    <source>
        <dbReference type="ARBA" id="ARBA00004651"/>
    </source>
</evidence>
<keyword evidence="3 6" id="KW-0812">Transmembrane</keyword>
<accession>A0A2S3VV14</accession>
<evidence type="ECO:0000256" key="3">
    <source>
        <dbReference type="ARBA" id="ARBA00022692"/>
    </source>
</evidence>
<dbReference type="Proteomes" id="UP000237440">
    <property type="component" value="Unassembled WGS sequence"/>
</dbReference>
<feature type="transmembrane region" description="Helical" evidence="6">
    <location>
        <begin position="330"/>
        <end position="353"/>
    </location>
</feature>
<keyword evidence="2" id="KW-1003">Cell membrane</keyword>
<feature type="transmembrane region" description="Helical" evidence="6">
    <location>
        <begin position="289"/>
        <end position="309"/>
    </location>
</feature>
<feature type="transmembrane region" description="Helical" evidence="6">
    <location>
        <begin position="415"/>
        <end position="432"/>
    </location>
</feature>
<keyword evidence="5 6" id="KW-0472">Membrane</keyword>
<dbReference type="Pfam" id="PF13520">
    <property type="entry name" value="AA_permease_2"/>
    <property type="match status" value="1"/>
</dbReference>
<evidence type="ECO:0000256" key="5">
    <source>
        <dbReference type="ARBA" id="ARBA00023136"/>
    </source>
</evidence>
<dbReference type="OrthoDB" id="9804700at2"/>
<evidence type="ECO:0000313" key="8">
    <source>
        <dbReference type="Proteomes" id="UP000237440"/>
    </source>
</evidence>
<evidence type="ECO:0000313" key="7">
    <source>
        <dbReference type="EMBL" id="POF43770.1"/>
    </source>
</evidence>
<dbReference type="AlphaFoldDB" id="A0A2S3VV14"/>
<comment type="caution">
    <text evidence="7">The sequence shown here is derived from an EMBL/GenBank/DDBJ whole genome shotgun (WGS) entry which is preliminary data.</text>
</comment>
<feature type="transmembrane region" description="Helical" evidence="6">
    <location>
        <begin position="194"/>
        <end position="211"/>
    </location>
</feature>
<feature type="transmembrane region" description="Helical" evidence="6">
    <location>
        <begin position="359"/>
        <end position="380"/>
    </location>
</feature>
<dbReference type="InterPro" id="IPR050367">
    <property type="entry name" value="APC_superfamily"/>
</dbReference>
<dbReference type="PANTHER" id="PTHR42770">
    <property type="entry name" value="AMINO ACID TRANSPORTER-RELATED"/>
    <property type="match status" value="1"/>
</dbReference>
<keyword evidence="8" id="KW-1185">Reference proteome</keyword>